<organism evidence="1 2">
    <name type="scientific">Algoriphagus formosus</name>
    <dbReference type="NCBI Taxonomy" id="2007308"/>
    <lineage>
        <taxon>Bacteria</taxon>
        <taxon>Pseudomonadati</taxon>
        <taxon>Bacteroidota</taxon>
        <taxon>Cytophagia</taxon>
        <taxon>Cytophagales</taxon>
        <taxon>Cyclobacteriaceae</taxon>
        <taxon>Algoriphagus</taxon>
    </lineage>
</organism>
<dbReference type="Pfam" id="PF16119">
    <property type="entry name" value="DUF4835"/>
    <property type="match status" value="1"/>
</dbReference>
<gene>
    <name evidence="1" type="ORF">E1898_09325</name>
</gene>
<name>A0A4V3AR13_9BACT</name>
<evidence type="ECO:0000313" key="2">
    <source>
        <dbReference type="Proteomes" id="UP000295438"/>
    </source>
</evidence>
<keyword evidence="2" id="KW-1185">Reference proteome</keyword>
<comment type="caution">
    <text evidence="1">The sequence shown here is derived from an EMBL/GenBank/DDBJ whole genome shotgun (WGS) entry which is preliminary data.</text>
</comment>
<dbReference type="AlphaFoldDB" id="A0A4V3AR13"/>
<dbReference type="EMBL" id="SMUW01000033">
    <property type="protein sequence ID" value="TDK44767.1"/>
    <property type="molecule type" value="Genomic_DNA"/>
</dbReference>
<accession>A0A4V3AR13</accession>
<reference evidence="1 2" key="1">
    <citation type="submission" date="2019-03" db="EMBL/GenBank/DDBJ databases">
        <title>Algoriphagus aquimaris sp. nov., isolated form marine sediment in Pohang, Korea.</title>
        <authorList>
            <person name="Kim J."/>
            <person name="Yoon S.-H."/>
            <person name="Lee S.-S."/>
        </authorList>
    </citation>
    <scope>NUCLEOTIDE SEQUENCE [LARGE SCALE GENOMIC DNA]</scope>
    <source>
        <strain evidence="1 2">F21</strain>
    </source>
</reference>
<protein>
    <submittedName>
        <fullName evidence="1">DUF4835 family protein</fullName>
    </submittedName>
</protein>
<dbReference type="Proteomes" id="UP000295438">
    <property type="component" value="Unassembled WGS sequence"/>
</dbReference>
<dbReference type="InterPro" id="IPR032274">
    <property type="entry name" value="DUF4835"/>
</dbReference>
<proteinExistence type="predicted"/>
<sequence>MRMTKIISFLSLFLLVGIVKAQELNFTVTINSERSNLQNTDIFNQMKASFEQFLNGRSWTTDEFRPEERIKGNLLITINEATTVGSFSATVQVQTVRPVYGTNYESLLFNFADRTWNFEFIESQPLEFNRFTFLNNISSLLAYYANIALGLDYDSFQNKGGDPFFAVANDIVNNAQQSGRAGWGQSNSDRRNRFWLINDIYTSSVYSSIREAYYLYHRQGLDILQIDPEKAYQNMLEAIRLVAEANKAQPNGIFTISFMDAKGDEIAQVLKNAPFEIRTEAVELLLEVDPNNARKYNELLKS</sequence>
<evidence type="ECO:0000313" key="1">
    <source>
        <dbReference type="EMBL" id="TDK44767.1"/>
    </source>
</evidence>